<dbReference type="GO" id="GO:0004553">
    <property type="term" value="F:hydrolase activity, hydrolyzing O-glycosyl compounds"/>
    <property type="evidence" value="ECO:0007669"/>
    <property type="project" value="InterPro"/>
</dbReference>
<evidence type="ECO:0000256" key="2">
    <source>
        <dbReference type="ARBA" id="ARBA00022801"/>
    </source>
</evidence>
<evidence type="ECO:0000313" key="6">
    <source>
        <dbReference type="Proteomes" id="UP000190476"/>
    </source>
</evidence>
<sequence length="608" mass="71467">MYDIEIFHDSWNLKYRAPFGAIELGDKVSLSISSNKYVMAYVHLNLFNGEVLELLMRRLEDNNLGEYIFNIEIDTTKLKGIVNYYFKIIYNNDVFYYGNNSECLGGAGSIYEIDPKPYQITVYKKRIVPNWYKEGLIYQIFVDRFFNGNDNGQINKPKKNSFIYGNWNDEPMYIRDGKGNIARWDFYGGNLKGIIKKLQYIKSLGVSIIYMNPIFEAVSSHKYDTGDYEKIDEMFGSEEDFKILCEEANKLGIKIILDGVFSHTGSDSKYFNKYGHYEGLGAYQSKDSKYYNWYRFKEYPDKYECWWGFDNQPNIEELNNDYVNYIIKSDKSIISKWMLLGASGWRLDVADELPDEFIAMIKEKMLAINNDSVLIGEVWEDASNKVSYSERRRYFFGEELDSVTNYPLRDIIIKFLMGDIKAEYFTKRLVSLYENYPIENFYSGMNLLGNHDTERILTILNEDINLLTLALVMQMTLPGVPLIYYGDEAGLKGGRDPENRKTYPWGNENKEILSIYKSLGNLRYKEEILKKGELKVNLKENKYLVYERVYRNEKITIILNPYNQSINYKVNESEVNYYDLKSTQWMKNENKNLVLDSYGFKIFKSNLR</sequence>
<dbReference type="CDD" id="cd02857">
    <property type="entry name" value="E_set_CDase_PDE_N"/>
    <property type="match status" value="1"/>
</dbReference>
<dbReference type="Gene3D" id="3.20.20.80">
    <property type="entry name" value="Glycosidases"/>
    <property type="match status" value="1"/>
</dbReference>
<dbReference type="PANTHER" id="PTHR10357:SF210">
    <property type="entry name" value="MALTODEXTRIN GLUCOSIDASE"/>
    <property type="match status" value="1"/>
</dbReference>
<dbReference type="InterPro" id="IPR017853">
    <property type="entry name" value="GH"/>
</dbReference>
<dbReference type="SUPFAM" id="SSF51011">
    <property type="entry name" value="Glycosyl hydrolase domain"/>
    <property type="match status" value="1"/>
</dbReference>
<dbReference type="Gene3D" id="2.60.40.1180">
    <property type="entry name" value="Golgi alpha-mannosidase II"/>
    <property type="match status" value="1"/>
</dbReference>
<dbReference type="Proteomes" id="UP000190476">
    <property type="component" value="Chromosome I"/>
</dbReference>
<dbReference type="Gene3D" id="2.60.40.10">
    <property type="entry name" value="Immunoglobulins"/>
    <property type="match status" value="1"/>
</dbReference>
<proteinExistence type="inferred from homology"/>
<reference evidence="6" key="1">
    <citation type="submission" date="2017-03" db="EMBL/GenBank/DDBJ databases">
        <authorList>
            <person name="Falquet L."/>
            <person name="Falquet L."/>
        </authorList>
    </citation>
    <scope>NUCLEOTIDE SEQUENCE [LARGE SCALE GENOMIC DNA]</scope>
</reference>
<dbReference type="RefSeq" id="WP_079481710.1">
    <property type="nucleotide sequence ID" value="NZ_CBML010000002.1"/>
</dbReference>
<evidence type="ECO:0000256" key="1">
    <source>
        <dbReference type="ARBA" id="ARBA00008061"/>
    </source>
</evidence>
<dbReference type="PANTHER" id="PTHR10357">
    <property type="entry name" value="ALPHA-AMYLASE FAMILY MEMBER"/>
    <property type="match status" value="1"/>
</dbReference>
<dbReference type="Gene3D" id="3.90.400.10">
    <property type="entry name" value="Oligo-1,6-glucosidase, Domain 2"/>
    <property type="match status" value="1"/>
</dbReference>
<dbReference type="InterPro" id="IPR045857">
    <property type="entry name" value="O16G_dom_2"/>
</dbReference>
<name>A0A1U6JRD3_9CLOT</name>
<comment type="similarity">
    <text evidence="1">Belongs to the glycosyl hydrolase 13 family.</text>
</comment>
<keyword evidence="3" id="KW-0326">Glycosidase</keyword>
<organism evidence="5 6">
    <name type="scientific">Clostridium chauvoei JF4335</name>
    <dbReference type="NCBI Taxonomy" id="1351755"/>
    <lineage>
        <taxon>Bacteria</taxon>
        <taxon>Bacillati</taxon>
        <taxon>Bacillota</taxon>
        <taxon>Clostridia</taxon>
        <taxon>Eubacteriales</taxon>
        <taxon>Clostridiaceae</taxon>
        <taxon>Clostridium</taxon>
    </lineage>
</organism>
<feature type="domain" description="Glycosyl hydrolase family 13 catalytic" evidence="4">
    <location>
        <begin position="139"/>
        <end position="523"/>
    </location>
</feature>
<dbReference type="OrthoDB" id="9805159at2"/>
<keyword evidence="6" id="KW-1185">Reference proteome</keyword>
<gene>
    <name evidence="5" type="primary">tRNA-Arg-2_5</name>
    <name evidence="5" type="ORF">CCH01_25920</name>
</gene>
<evidence type="ECO:0000256" key="3">
    <source>
        <dbReference type="ARBA" id="ARBA00023295"/>
    </source>
</evidence>
<dbReference type="InterPro" id="IPR013780">
    <property type="entry name" value="Glyco_hydro_b"/>
</dbReference>
<dbReference type="Pfam" id="PF00128">
    <property type="entry name" value="Alpha-amylase"/>
    <property type="match status" value="1"/>
</dbReference>
<evidence type="ECO:0000313" key="5">
    <source>
        <dbReference type="EMBL" id="SLK22881.1"/>
    </source>
</evidence>
<dbReference type="CDD" id="cd11338">
    <property type="entry name" value="AmyAc_CMD"/>
    <property type="match status" value="1"/>
</dbReference>
<dbReference type="EMBL" id="LT799839">
    <property type="protein sequence ID" value="SLK22881.1"/>
    <property type="molecule type" value="Genomic_DNA"/>
</dbReference>
<dbReference type="GeneID" id="66300558"/>
<accession>A0A1U6JRD3</accession>
<dbReference type="InterPro" id="IPR004185">
    <property type="entry name" value="Glyco_hydro_13_lg-like_dom"/>
</dbReference>
<dbReference type="SUPFAM" id="SSF51445">
    <property type="entry name" value="(Trans)glycosidases"/>
    <property type="match status" value="1"/>
</dbReference>
<dbReference type="InterPro" id="IPR013783">
    <property type="entry name" value="Ig-like_fold"/>
</dbReference>
<dbReference type="STRING" id="1351755.CCH01_25920"/>
<keyword evidence="2" id="KW-0378">Hydrolase</keyword>
<dbReference type="SMART" id="SM00642">
    <property type="entry name" value="Aamy"/>
    <property type="match status" value="1"/>
</dbReference>
<dbReference type="AlphaFoldDB" id="A0A1U6JRD3"/>
<evidence type="ECO:0000259" key="4">
    <source>
        <dbReference type="SMART" id="SM00642"/>
    </source>
</evidence>
<protein>
    <submittedName>
        <fullName evidence="5">Putative Amylopullulanase</fullName>
    </submittedName>
</protein>
<dbReference type="GO" id="GO:0005975">
    <property type="term" value="P:carbohydrate metabolic process"/>
    <property type="evidence" value="ECO:0007669"/>
    <property type="project" value="InterPro"/>
</dbReference>
<dbReference type="InterPro" id="IPR006047">
    <property type="entry name" value="GH13_cat_dom"/>
</dbReference>